<dbReference type="AlphaFoldDB" id="A0A0V1GQC4"/>
<reference evidence="2 3" key="1">
    <citation type="submission" date="2015-01" db="EMBL/GenBank/DDBJ databases">
        <title>Evolution of Trichinella species and genotypes.</title>
        <authorList>
            <person name="Korhonen P.K."/>
            <person name="Edoardo P."/>
            <person name="Giuseppe L.R."/>
            <person name="Gasser R.B."/>
        </authorList>
    </citation>
    <scope>NUCLEOTIDE SEQUENCE [LARGE SCALE GENOMIC DNA]</scope>
    <source>
        <strain evidence="2">ISS588</strain>
    </source>
</reference>
<dbReference type="Proteomes" id="UP000054805">
    <property type="component" value="Unassembled WGS sequence"/>
</dbReference>
<proteinExistence type="predicted"/>
<organism evidence="2 3">
    <name type="scientific">Trichinella pseudospiralis</name>
    <name type="common">Parasitic roundworm</name>
    <dbReference type="NCBI Taxonomy" id="6337"/>
    <lineage>
        <taxon>Eukaryota</taxon>
        <taxon>Metazoa</taxon>
        <taxon>Ecdysozoa</taxon>
        <taxon>Nematoda</taxon>
        <taxon>Enoplea</taxon>
        <taxon>Dorylaimia</taxon>
        <taxon>Trichinellida</taxon>
        <taxon>Trichinellidae</taxon>
        <taxon>Trichinella</taxon>
    </lineage>
</organism>
<dbReference type="EMBL" id="JYDS01000802">
    <property type="protein sequence ID" value="KRZ00555.1"/>
    <property type="molecule type" value="Genomic_DNA"/>
</dbReference>
<feature type="non-terminal residue" evidence="2">
    <location>
        <position position="94"/>
    </location>
</feature>
<keyword evidence="1" id="KW-1133">Transmembrane helix</keyword>
<evidence type="ECO:0000313" key="2">
    <source>
        <dbReference type="EMBL" id="KRZ00555.1"/>
    </source>
</evidence>
<keyword evidence="1" id="KW-0812">Transmembrane</keyword>
<keyword evidence="1" id="KW-0472">Membrane</keyword>
<feature type="transmembrane region" description="Helical" evidence="1">
    <location>
        <begin position="32"/>
        <end position="51"/>
    </location>
</feature>
<sequence length="94" mass="10551">MLHCDSSWNAIFNAPKMSPMSDFYGNRGNLKIVFIIITAAMNRISSVYLCVNYRMLKNVILSNTDLRTMCGESTIADSTQNTKIEDGSHLPEDD</sequence>
<gene>
    <name evidence="2" type="ORF">T4B_5968</name>
</gene>
<comment type="caution">
    <text evidence="2">The sequence shown here is derived from an EMBL/GenBank/DDBJ whole genome shotgun (WGS) entry which is preliminary data.</text>
</comment>
<evidence type="ECO:0000313" key="3">
    <source>
        <dbReference type="Proteomes" id="UP000054805"/>
    </source>
</evidence>
<protein>
    <submittedName>
        <fullName evidence="2">Uncharacterized protein</fullName>
    </submittedName>
</protein>
<evidence type="ECO:0000256" key="1">
    <source>
        <dbReference type="SAM" id="Phobius"/>
    </source>
</evidence>
<accession>A0A0V1GQC4</accession>
<name>A0A0V1GQC4_TRIPS</name>
<keyword evidence="3" id="KW-1185">Reference proteome</keyword>